<proteinExistence type="predicted"/>
<keyword evidence="3" id="KW-1185">Reference proteome</keyword>
<gene>
    <name evidence="2" type="ORF">B0A48_04898</name>
</gene>
<dbReference type="Proteomes" id="UP000192596">
    <property type="component" value="Unassembled WGS sequence"/>
</dbReference>
<comment type="caution">
    <text evidence="2">The sequence shown here is derived from an EMBL/GenBank/DDBJ whole genome shotgun (WGS) entry which is preliminary data.</text>
</comment>
<feature type="region of interest" description="Disordered" evidence="1">
    <location>
        <begin position="195"/>
        <end position="221"/>
    </location>
</feature>
<feature type="region of interest" description="Disordered" evidence="1">
    <location>
        <begin position="111"/>
        <end position="183"/>
    </location>
</feature>
<evidence type="ECO:0000256" key="1">
    <source>
        <dbReference type="SAM" id="MobiDB-lite"/>
    </source>
</evidence>
<reference evidence="3" key="1">
    <citation type="submission" date="2017-03" db="EMBL/GenBank/DDBJ databases">
        <title>Genomes of endolithic fungi from Antarctica.</title>
        <authorList>
            <person name="Coleine C."/>
            <person name="Masonjones S."/>
            <person name="Stajich J.E."/>
        </authorList>
    </citation>
    <scope>NUCLEOTIDE SEQUENCE [LARGE SCALE GENOMIC DNA]</scope>
    <source>
        <strain evidence="3">CCFEE 5527</strain>
    </source>
</reference>
<evidence type="ECO:0000313" key="2">
    <source>
        <dbReference type="EMBL" id="OQO09496.1"/>
    </source>
</evidence>
<feature type="compositionally biased region" description="Acidic residues" evidence="1">
    <location>
        <begin position="171"/>
        <end position="181"/>
    </location>
</feature>
<dbReference type="InParanoid" id="A0A1V8TDP4"/>
<feature type="compositionally biased region" description="Basic and acidic residues" evidence="1">
    <location>
        <begin position="128"/>
        <end position="138"/>
    </location>
</feature>
<evidence type="ECO:0000313" key="3">
    <source>
        <dbReference type="Proteomes" id="UP000192596"/>
    </source>
</evidence>
<name>A0A1V8TDP4_9PEZI</name>
<dbReference type="AlphaFoldDB" id="A0A1V8TDP4"/>
<accession>A0A1V8TDP4</accession>
<feature type="compositionally biased region" description="Acidic residues" evidence="1">
    <location>
        <begin position="117"/>
        <end position="127"/>
    </location>
</feature>
<sequence length="252" mass="27819">MAIATLTPRHLSLLRAVAQTPNRPNWAQIAKDADFSTAKVARDTWGMIRKKLEVKDDNINLSPRQLDLLRVYALNISGTIDWDDVASKAGFSTKKVARDTWLIVKKKLGSVKKGGDNEDEDQEAVESIEEHEKVEVKHGKGLKKRKAGITDEEVATPKKKTKTAMKREPSAELEEMGEDVEGGSIIDHTDTAVSEISHTQTEDTAESPVMGAETTEDTKKETAEIGEVTNEHAEDEELSEQEALDAQLLFGL</sequence>
<evidence type="ECO:0008006" key="4">
    <source>
        <dbReference type="Google" id="ProtNLM"/>
    </source>
</evidence>
<dbReference type="EMBL" id="NAJO01000010">
    <property type="protein sequence ID" value="OQO09496.1"/>
    <property type="molecule type" value="Genomic_DNA"/>
</dbReference>
<protein>
    <recommendedName>
        <fullName evidence="4">Myb-like domain-containing protein</fullName>
    </recommendedName>
</protein>
<dbReference type="OrthoDB" id="3650424at2759"/>
<organism evidence="2 3">
    <name type="scientific">Cryoendolithus antarcticus</name>
    <dbReference type="NCBI Taxonomy" id="1507870"/>
    <lineage>
        <taxon>Eukaryota</taxon>
        <taxon>Fungi</taxon>
        <taxon>Dikarya</taxon>
        <taxon>Ascomycota</taxon>
        <taxon>Pezizomycotina</taxon>
        <taxon>Dothideomycetes</taxon>
        <taxon>Dothideomycetidae</taxon>
        <taxon>Cladosporiales</taxon>
        <taxon>Cladosporiaceae</taxon>
        <taxon>Cryoendolithus</taxon>
    </lineage>
</organism>